<dbReference type="InterPro" id="IPR026715">
    <property type="entry name" value="SPATC1"/>
</dbReference>
<reference evidence="3" key="1">
    <citation type="submission" date="2024-04" db="EMBL/GenBank/DDBJ databases">
        <title>Salinicola lusitanus LLJ914,a marine bacterium isolated from the Okinawa Trough.</title>
        <authorList>
            <person name="Li J."/>
        </authorList>
    </citation>
    <scope>NUCLEOTIDE SEQUENCE [LARGE SCALE GENOMIC DNA]</scope>
</reference>
<dbReference type="PANTHER" id="PTHR22192">
    <property type="entry name" value="SPERIOLIN"/>
    <property type="match status" value="1"/>
</dbReference>
<accession>A0AAW0N024</accession>
<dbReference type="GO" id="GO:0005813">
    <property type="term" value="C:centrosome"/>
    <property type="evidence" value="ECO:0007669"/>
    <property type="project" value="TreeGrafter"/>
</dbReference>
<dbReference type="InterPro" id="IPR029384">
    <property type="entry name" value="Speriolin_C"/>
</dbReference>
<dbReference type="Pfam" id="PF15059">
    <property type="entry name" value="Speriolin_C"/>
    <property type="match status" value="1"/>
</dbReference>
<organism evidence="2 3">
    <name type="scientific">Mugilogobius chulae</name>
    <name type="common">yellowstripe goby</name>
    <dbReference type="NCBI Taxonomy" id="88201"/>
    <lineage>
        <taxon>Eukaryota</taxon>
        <taxon>Metazoa</taxon>
        <taxon>Chordata</taxon>
        <taxon>Craniata</taxon>
        <taxon>Vertebrata</taxon>
        <taxon>Euteleostomi</taxon>
        <taxon>Actinopterygii</taxon>
        <taxon>Neopterygii</taxon>
        <taxon>Teleostei</taxon>
        <taxon>Neoteleostei</taxon>
        <taxon>Acanthomorphata</taxon>
        <taxon>Gobiaria</taxon>
        <taxon>Gobiiformes</taxon>
        <taxon>Gobioidei</taxon>
        <taxon>Gobiidae</taxon>
        <taxon>Gobionellinae</taxon>
        <taxon>Mugilogobius</taxon>
    </lineage>
</organism>
<protein>
    <recommendedName>
        <fullName evidence="1">Speriolin C-terminal domain-containing protein</fullName>
    </recommendedName>
</protein>
<dbReference type="AlphaFoldDB" id="A0AAW0N024"/>
<comment type="caution">
    <text evidence="2">The sequence shown here is derived from an EMBL/GenBank/DDBJ whole genome shotgun (WGS) entry which is preliminary data.</text>
</comment>
<dbReference type="EMBL" id="JBBPFD010000019">
    <property type="protein sequence ID" value="KAK7886230.1"/>
    <property type="molecule type" value="Genomic_DNA"/>
</dbReference>
<feature type="domain" description="Speriolin C-terminal" evidence="1">
    <location>
        <begin position="146"/>
        <end position="276"/>
    </location>
</feature>
<dbReference type="PANTHER" id="PTHR22192:SF17">
    <property type="entry name" value="SPERIOLIN-LIKE PROTEIN"/>
    <property type="match status" value="1"/>
</dbReference>
<evidence type="ECO:0000259" key="1">
    <source>
        <dbReference type="Pfam" id="PF15059"/>
    </source>
</evidence>
<proteinExistence type="predicted"/>
<dbReference type="Proteomes" id="UP001460270">
    <property type="component" value="Unassembled WGS sequence"/>
</dbReference>
<keyword evidence="3" id="KW-1185">Reference proteome</keyword>
<gene>
    <name evidence="2" type="ORF">WMY93_025851</name>
</gene>
<evidence type="ECO:0000313" key="3">
    <source>
        <dbReference type="Proteomes" id="UP001460270"/>
    </source>
</evidence>
<sequence>MANQPDIVVVDKEQRRAVVVDVVIPSDGNIRRKEHEKLEKYQGLREELEKAWKVKATVVPVVIAASTSVTTALPQSQSVVSEELFKMGLQQSHRTSSPVHKKHLLKSTSYVEENDNDSGFNSQRRLVETGQRDRLSIGQEDSVLYFDKQKRFYGFTLTNIPSKITEVSTHFLTGKVDEDYRLLLNQRYENIKEILSEKGYKISLHPQFSEFIVNTFGILLMRPEVGSSQEKDFHNPMYLMRVIETTAPKSLQKDLVLLLSCLCELAQRDEKPIFFW</sequence>
<name>A0AAW0N024_9GOBI</name>
<evidence type="ECO:0000313" key="2">
    <source>
        <dbReference type="EMBL" id="KAK7886230.1"/>
    </source>
</evidence>